<organism evidence="1 2">
    <name type="scientific">Kribbella sandramycini</name>
    <dbReference type="NCBI Taxonomy" id="60450"/>
    <lineage>
        <taxon>Bacteria</taxon>
        <taxon>Bacillati</taxon>
        <taxon>Actinomycetota</taxon>
        <taxon>Actinomycetes</taxon>
        <taxon>Propionibacteriales</taxon>
        <taxon>Kribbellaceae</taxon>
        <taxon>Kribbella</taxon>
    </lineage>
</organism>
<reference evidence="1 2" key="1">
    <citation type="submission" date="2020-05" db="EMBL/GenBank/DDBJ databases">
        <title>Genome sequence of Kribbella sandramycini ATCC 39419.</title>
        <authorList>
            <person name="Maclea K.S."/>
            <person name="Fair J.L."/>
        </authorList>
    </citation>
    <scope>NUCLEOTIDE SEQUENCE [LARGE SCALE GENOMIC DNA]</scope>
    <source>
        <strain evidence="1 2">ATCC 39419</strain>
    </source>
</reference>
<dbReference type="Proteomes" id="UP000534306">
    <property type="component" value="Unassembled WGS sequence"/>
</dbReference>
<protein>
    <submittedName>
        <fullName evidence="1">Uncharacterized protein</fullName>
    </submittedName>
</protein>
<dbReference type="RefSeq" id="WP_171676715.1">
    <property type="nucleotide sequence ID" value="NZ_JABJRC010000006.1"/>
</dbReference>
<evidence type="ECO:0000313" key="2">
    <source>
        <dbReference type="Proteomes" id="UP000534306"/>
    </source>
</evidence>
<gene>
    <name evidence="1" type="ORF">HPO96_25345</name>
</gene>
<evidence type="ECO:0000313" key="1">
    <source>
        <dbReference type="EMBL" id="NOL43576.1"/>
    </source>
</evidence>
<sequence>MRGAFLLSEDNSMFDAISEILWQLGGDVSREDGIAQIRDVSGRLFSVEGPVPPDLEWEFRQGPHVLGSGSNLPDFGVLSACTIECRWVDLFVDTMSAIVTRIQGSYWILDAGDVVWDARDIDGHRLAL</sequence>
<accession>A0A7Y4L5I7</accession>
<dbReference type="AlphaFoldDB" id="A0A7Y4L5I7"/>
<proteinExistence type="predicted"/>
<dbReference type="EMBL" id="JABJRC010000006">
    <property type="protein sequence ID" value="NOL43576.1"/>
    <property type="molecule type" value="Genomic_DNA"/>
</dbReference>
<comment type="caution">
    <text evidence="1">The sequence shown here is derived from an EMBL/GenBank/DDBJ whole genome shotgun (WGS) entry which is preliminary data.</text>
</comment>
<keyword evidence="2" id="KW-1185">Reference proteome</keyword>
<name>A0A7Y4L5I7_9ACTN</name>